<dbReference type="GO" id="GO:0003677">
    <property type="term" value="F:DNA binding"/>
    <property type="evidence" value="ECO:0007669"/>
    <property type="project" value="UniProtKB-KW"/>
</dbReference>
<evidence type="ECO:0000259" key="7">
    <source>
        <dbReference type="Pfam" id="PF08281"/>
    </source>
</evidence>
<dbReference type="PANTHER" id="PTHR43133">
    <property type="entry name" value="RNA POLYMERASE ECF-TYPE SIGMA FACTO"/>
    <property type="match status" value="1"/>
</dbReference>
<dbReference type="Pfam" id="PF04542">
    <property type="entry name" value="Sigma70_r2"/>
    <property type="match status" value="1"/>
</dbReference>
<evidence type="ECO:0000256" key="3">
    <source>
        <dbReference type="ARBA" id="ARBA00023082"/>
    </source>
</evidence>
<dbReference type="AlphaFoldDB" id="A0A6L7EY01"/>
<dbReference type="EMBL" id="WUEK01000001">
    <property type="protein sequence ID" value="MXG88302.1"/>
    <property type="molecule type" value="Genomic_DNA"/>
</dbReference>
<dbReference type="CDD" id="cd06171">
    <property type="entry name" value="Sigma70_r4"/>
    <property type="match status" value="1"/>
</dbReference>
<sequence>MTNDVSAAAERRDTRTQEDFEEFVRGRSDALVATALLLCGSRQSAEDLVQTALARAWPRWHAVDVSHEAYVRRIMVNTYASWWRRRWNQERPTADLPQEAASAPDLDAHLDLRRAIARLPRRQRAVVVLRYFDDLSEVEIARTMGCSVGTVKSQAHRALRKLGEHLQEGQP</sequence>
<keyword evidence="5" id="KW-0804">Transcription</keyword>
<dbReference type="Pfam" id="PF08281">
    <property type="entry name" value="Sigma70_r4_2"/>
    <property type="match status" value="1"/>
</dbReference>
<dbReference type="InterPro" id="IPR013324">
    <property type="entry name" value="RNA_pol_sigma_r3/r4-like"/>
</dbReference>
<dbReference type="Gene3D" id="1.10.1740.10">
    <property type="match status" value="1"/>
</dbReference>
<keyword evidence="2" id="KW-0805">Transcription regulation</keyword>
<feature type="domain" description="RNA polymerase sigma factor 70 region 4 type 2" evidence="7">
    <location>
        <begin position="110"/>
        <end position="162"/>
    </location>
</feature>
<evidence type="ECO:0000256" key="4">
    <source>
        <dbReference type="ARBA" id="ARBA00023125"/>
    </source>
</evidence>
<dbReference type="NCBIfam" id="TIGR02937">
    <property type="entry name" value="sigma70-ECF"/>
    <property type="match status" value="1"/>
</dbReference>
<evidence type="ECO:0000313" key="9">
    <source>
        <dbReference type="Proteomes" id="UP000473325"/>
    </source>
</evidence>
<dbReference type="Proteomes" id="UP000473325">
    <property type="component" value="Unassembled WGS sequence"/>
</dbReference>
<proteinExistence type="inferred from homology"/>
<dbReference type="PANTHER" id="PTHR43133:SF50">
    <property type="entry name" value="ECF RNA POLYMERASE SIGMA FACTOR SIGM"/>
    <property type="match status" value="1"/>
</dbReference>
<name>A0A6L7EY01_9ACTN</name>
<dbReference type="RefSeq" id="WP_160874556.1">
    <property type="nucleotide sequence ID" value="NZ_WUEK01000001.1"/>
</dbReference>
<dbReference type="InterPro" id="IPR013249">
    <property type="entry name" value="RNA_pol_sigma70_r4_t2"/>
</dbReference>
<dbReference type="InterPro" id="IPR039425">
    <property type="entry name" value="RNA_pol_sigma-70-like"/>
</dbReference>
<dbReference type="NCBIfam" id="TIGR02983">
    <property type="entry name" value="SigE-fam_strep"/>
    <property type="match status" value="1"/>
</dbReference>
<comment type="similarity">
    <text evidence="1">Belongs to the sigma-70 factor family. ECF subfamily.</text>
</comment>
<evidence type="ECO:0000256" key="5">
    <source>
        <dbReference type="ARBA" id="ARBA00023163"/>
    </source>
</evidence>
<dbReference type="GO" id="GO:0016987">
    <property type="term" value="F:sigma factor activity"/>
    <property type="evidence" value="ECO:0007669"/>
    <property type="project" value="UniProtKB-KW"/>
</dbReference>
<dbReference type="InterPro" id="IPR013325">
    <property type="entry name" value="RNA_pol_sigma_r2"/>
</dbReference>
<keyword evidence="3" id="KW-0731">Sigma factor</keyword>
<evidence type="ECO:0000256" key="2">
    <source>
        <dbReference type="ARBA" id="ARBA00023015"/>
    </source>
</evidence>
<dbReference type="Gene3D" id="1.10.10.10">
    <property type="entry name" value="Winged helix-like DNA-binding domain superfamily/Winged helix DNA-binding domain"/>
    <property type="match status" value="1"/>
</dbReference>
<dbReference type="InterPro" id="IPR036388">
    <property type="entry name" value="WH-like_DNA-bd_sf"/>
</dbReference>
<evidence type="ECO:0000313" key="8">
    <source>
        <dbReference type="EMBL" id="MXG88302.1"/>
    </source>
</evidence>
<keyword evidence="9" id="KW-1185">Reference proteome</keyword>
<dbReference type="InterPro" id="IPR014284">
    <property type="entry name" value="RNA_pol_sigma-70_dom"/>
</dbReference>
<dbReference type="SUPFAM" id="SSF88659">
    <property type="entry name" value="Sigma3 and sigma4 domains of RNA polymerase sigma factors"/>
    <property type="match status" value="1"/>
</dbReference>
<feature type="domain" description="RNA polymerase sigma-70 region 2" evidence="6">
    <location>
        <begin position="29"/>
        <end position="87"/>
    </location>
</feature>
<dbReference type="InterPro" id="IPR014325">
    <property type="entry name" value="RNA_pol_sigma-E_actinobac"/>
</dbReference>
<organism evidence="8 9">
    <name type="scientific">Nocardioides flavescens</name>
    <dbReference type="NCBI Taxonomy" id="2691959"/>
    <lineage>
        <taxon>Bacteria</taxon>
        <taxon>Bacillati</taxon>
        <taxon>Actinomycetota</taxon>
        <taxon>Actinomycetes</taxon>
        <taxon>Propionibacteriales</taxon>
        <taxon>Nocardioidaceae</taxon>
        <taxon>Nocardioides</taxon>
    </lineage>
</organism>
<comment type="caution">
    <text evidence="8">The sequence shown here is derived from an EMBL/GenBank/DDBJ whole genome shotgun (WGS) entry which is preliminary data.</text>
</comment>
<dbReference type="GO" id="GO:0006352">
    <property type="term" value="P:DNA-templated transcription initiation"/>
    <property type="evidence" value="ECO:0007669"/>
    <property type="project" value="InterPro"/>
</dbReference>
<gene>
    <name evidence="8" type="ORF">GRQ65_01905</name>
</gene>
<keyword evidence="4" id="KW-0238">DNA-binding</keyword>
<accession>A0A6L7EY01</accession>
<evidence type="ECO:0000259" key="6">
    <source>
        <dbReference type="Pfam" id="PF04542"/>
    </source>
</evidence>
<evidence type="ECO:0000256" key="1">
    <source>
        <dbReference type="ARBA" id="ARBA00010641"/>
    </source>
</evidence>
<protein>
    <submittedName>
        <fullName evidence="8">SigE family RNA polymerase sigma factor</fullName>
    </submittedName>
</protein>
<reference evidence="8 9" key="1">
    <citation type="submission" date="2019-12" db="EMBL/GenBank/DDBJ databases">
        <authorList>
            <person name="Kun Z."/>
        </authorList>
    </citation>
    <scope>NUCLEOTIDE SEQUENCE [LARGE SCALE GENOMIC DNA]</scope>
    <source>
        <strain evidence="8 9">YIM 123512</strain>
    </source>
</reference>
<dbReference type="InterPro" id="IPR007627">
    <property type="entry name" value="RNA_pol_sigma70_r2"/>
</dbReference>
<dbReference type="SUPFAM" id="SSF88946">
    <property type="entry name" value="Sigma2 domain of RNA polymerase sigma factors"/>
    <property type="match status" value="1"/>
</dbReference>